<keyword evidence="7" id="KW-0061">Asparagine biosynthesis</keyword>
<evidence type="ECO:0000256" key="10">
    <source>
        <dbReference type="ARBA" id="ARBA00048741"/>
    </source>
</evidence>
<keyword evidence="5" id="KW-0547">Nucleotide-binding</keyword>
<dbReference type="InterPro" id="IPR029055">
    <property type="entry name" value="Ntn_hydrolases_N"/>
</dbReference>
<dbReference type="NCBIfam" id="TIGR01536">
    <property type="entry name" value="asn_synth_AEB"/>
    <property type="match status" value="1"/>
</dbReference>
<evidence type="ECO:0000313" key="13">
    <source>
        <dbReference type="Proteomes" id="UP001332192"/>
    </source>
</evidence>
<evidence type="ECO:0000256" key="1">
    <source>
        <dbReference type="ARBA" id="ARBA00005752"/>
    </source>
</evidence>
<evidence type="ECO:0000256" key="7">
    <source>
        <dbReference type="ARBA" id="ARBA00022888"/>
    </source>
</evidence>
<keyword evidence="6" id="KW-0067">ATP-binding</keyword>
<dbReference type="EMBL" id="CP141615">
    <property type="protein sequence ID" value="WRP16810.1"/>
    <property type="molecule type" value="Genomic_DNA"/>
</dbReference>
<dbReference type="SUPFAM" id="SSF52402">
    <property type="entry name" value="Adenine nucleotide alpha hydrolases-like"/>
    <property type="match status" value="1"/>
</dbReference>
<evidence type="ECO:0000313" key="12">
    <source>
        <dbReference type="EMBL" id="WRP16810.1"/>
    </source>
</evidence>
<keyword evidence="8" id="KW-0315">Glutamine amidotransferase</keyword>
<dbReference type="CDD" id="cd00712">
    <property type="entry name" value="AsnB"/>
    <property type="match status" value="1"/>
</dbReference>
<dbReference type="Proteomes" id="UP001332192">
    <property type="component" value="Chromosome"/>
</dbReference>
<dbReference type="Pfam" id="PF13537">
    <property type="entry name" value="GATase_7"/>
    <property type="match status" value="1"/>
</dbReference>
<dbReference type="CDD" id="cd01991">
    <property type="entry name" value="Asn_synthase_B_C"/>
    <property type="match status" value="1"/>
</dbReference>
<protein>
    <recommendedName>
        <fullName evidence="2">asparagine synthase (glutamine-hydrolyzing)</fullName>
        <ecNumber evidence="2">6.3.5.4</ecNumber>
    </recommendedName>
</protein>
<evidence type="ECO:0000256" key="4">
    <source>
        <dbReference type="ARBA" id="ARBA00022605"/>
    </source>
</evidence>
<dbReference type="PANTHER" id="PTHR11772:SF2">
    <property type="entry name" value="ASPARAGINE SYNTHETASE [GLUTAMINE-HYDROLYZING]"/>
    <property type="match status" value="1"/>
</dbReference>
<organism evidence="12 13">
    <name type="scientific">Carboxydichorda subterranea</name>
    <dbReference type="NCBI Taxonomy" id="3109565"/>
    <lineage>
        <taxon>Bacteria</taxon>
        <taxon>Bacillati</taxon>
        <taxon>Bacillota</taxon>
        <taxon>Limnochordia</taxon>
        <taxon>Limnochordales</taxon>
        <taxon>Geochordaceae</taxon>
        <taxon>Carboxydichorda</taxon>
    </lineage>
</organism>
<dbReference type="InterPro" id="IPR033738">
    <property type="entry name" value="AsnB_N"/>
</dbReference>
<proteinExistence type="inferred from homology"/>
<comment type="similarity">
    <text evidence="1">Belongs to the asparagine synthetase family.</text>
</comment>
<dbReference type="InterPro" id="IPR017932">
    <property type="entry name" value="GATase_2_dom"/>
</dbReference>
<dbReference type="RefSeq" id="WP_324716082.1">
    <property type="nucleotide sequence ID" value="NZ_CP141615.1"/>
</dbReference>
<dbReference type="SUPFAM" id="SSF56235">
    <property type="entry name" value="N-terminal nucleophile aminohydrolases (Ntn hydrolases)"/>
    <property type="match status" value="1"/>
</dbReference>
<evidence type="ECO:0000259" key="11">
    <source>
        <dbReference type="PROSITE" id="PS51278"/>
    </source>
</evidence>
<name>A0ABZ1BVI5_9FIRM</name>
<dbReference type="EC" id="6.3.5.4" evidence="2"/>
<comment type="pathway">
    <text evidence="9">Amino-acid biosynthesis.</text>
</comment>
<keyword evidence="13" id="KW-1185">Reference proteome</keyword>
<dbReference type="InterPro" id="IPR050795">
    <property type="entry name" value="Asn_Synthetase"/>
</dbReference>
<dbReference type="PIRSF" id="PIRSF001589">
    <property type="entry name" value="Asn_synthetase_glu-h"/>
    <property type="match status" value="1"/>
</dbReference>
<feature type="domain" description="Glutamine amidotransferase type-2" evidence="11">
    <location>
        <begin position="2"/>
        <end position="217"/>
    </location>
</feature>
<evidence type="ECO:0000256" key="9">
    <source>
        <dbReference type="ARBA" id="ARBA00029440"/>
    </source>
</evidence>
<dbReference type="InterPro" id="IPR001962">
    <property type="entry name" value="Asn_synthase"/>
</dbReference>
<dbReference type="InterPro" id="IPR014729">
    <property type="entry name" value="Rossmann-like_a/b/a_fold"/>
</dbReference>
<dbReference type="Pfam" id="PF00733">
    <property type="entry name" value="Asn_synthase"/>
    <property type="match status" value="2"/>
</dbReference>
<accession>A0ABZ1BVI5</accession>
<evidence type="ECO:0000256" key="8">
    <source>
        <dbReference type="ARBA" id="ARBA00022962"/>
    </source>
</evidence>
<dbReference type="InterPro" id="IPR006426">
    <property type="entry name" value="Asn_synth_AEB"/>
</dbReference>
<gene>
    <name evidence="12" type="primary">asnB</name>
    <name evidence="12" type="ORF">U7230_12045</name>
</gene>
<dbReference type="GO" id="GO:0004066">
    <property type="term" value="F:asparagine synthase (glutamine-hydrolyzing) activity"/>
    <property type="evidence" value="ECO:0007669"/>
    <property type="project" value="UniProtKB-EC"/>
</dbReference>
<sequence>MCSVAGGVGIPSQGAVREMILRTAYRGPDGQGFYRAPASRPVVVLGHARLAIVDVERGAQPISDETGRTWVVANGEIYNHQQLRRLLEGRGHRFATGADTEVVAHLLEEALDGPVPEEAPGRADDGFPAPAERLARRVAAQIARLHGMYAIGAWRDLGTGRGGYLVLARDPVGIRPLYWATAGGRSVYFASEIKAIRIVSREYREFPPGAVAVFAVDGAGNVQGPAWAMPHDLPWEAAHRSGRQDGHHQAAVHGEDGSGAAMWTPERATARLHKLLSLAVLRRLMADVPVGVLLSGGLDSSLVAALAREHHTGPLHSFAAGTQGSPDLEASREVARILQTRHHVRTFAEAEARRALPSIIYHLESFDAPLVRSAVANYFVFETVSDHVKVALSGEGSDELFAGYESLAGLEGARLDAELGRLVGNLHHTNLQRADRMGLAFGVEARVPFLDMDVVRYAFRLPAHLKRRRVGDRVVDKWVVRAVAERAPLPPGIAHRPKAKFSQGSGAAGLLRHLAQEMLSDGEWRRLQARYPEEVAGSREQALYLRIFLDYFPEEAARAIMGTTLSVVPGEVA</sequence>
<evidence type="ECO:0000256" key="3">
    <source>
        <dbReference type="ARBA" id="ARBA00022598"/>
    </source>
</evidence>
<evidence type="ECO:0000256" key="6">
    <source>
        <dbReference type="ARBA" id="ARBA00022840"/>
    </source>
</evidence>
<dbReference type="Gene3D" id="3.60.20.10">
    <property type="entry name" value="Glutamine Phosphoribosylpyrophosphate, subunit 1, domain 1"/>
    <property type="match status" value="1"/>
</dbReference>
<keyword evidence="3 12" id="KW-0436">Ligase</keyword>
<comment type="catalytic activity">
    <reaction evidence="10">
        <text>L-aspartate + L-glutamine + ATP + H2O = L-asparagine + L-glutamate + AMP + diphosphate + H(+)</text>
        <dbReference type="Rhea" id="RHEA:12228"/>
        <dbReference type="ChEBI" id="CHEBI:15377"/>
        <dbReference type="ChEBI" id="CHEBI:15378"/>
        <dbReference type="ChEBI" id="CHEBI:29985"/>
        <dbReference type="ChEBI" id="CHEBI:29991"/>
        <dbReference type="ChEBI" id="CHEBI:30616"/>
        <dbReference type="ChEBI" id="CHEBI:33019"/>
        <dbReference type="ChEBI" id="CHEBI:58048"/>
        <dbReference type="ChEBI" id="CHEBI:58359"/>
        <dbReference type="ChEBI" id="CHEBI:456215"/>
        <dbReference type="EC" id="6.3.5.4"/>
    </reaction>
</comment>
<keyword evidence="4" id="KW-0028">Amino-acid biosynthesis</keyword>
<dbReference type="PANTHER" id="PTHR11772">
    <property type="entry name" value="ASPARAGINE SYNTHETASE"/>
    <property type="match status" value="1"/>
</dbReference>
<evidence type="ECO:0000256" key="5">
    <source>
        <dbReference type="ARBA" id="ARBA00022741"/>
    </source>
</evidence>
<dbReference type="PROSITE" id="PS51278">
    <property type="entry name" value="GATASE_TYPE_2"/>
    <property type="match status" value="1"/>
</dbReference>
<reference evidence="12 13" key="1">
    <citation type="journal article" date="2024" name="Front. Microbiol.">
        <title>Novel thermophilic genera Geochorda gen. nov. and Carboxydochorda gen. nov. from the deep terrestrial subsurface reveal the ecophysiological diversity in the class Limnochordia.</title>
        <authorList>
            <person name="Karnachuk O.V."/>
            <person name="Lukina A.P."/>
            <person name="Avakyan M.R."/>
            <person name="Kadnikov V.V."/>
            <person name="Begmatov S."/>
            <person name="Beletsky A.V."/>
            <person name="Vlasova K.G."/>
            <person name="Novikov A.A."/>
            <person name="Shcherbakova V.A."/>
            <person name="Mardanov A.V."/>
            <person name="Ravin N.V."/>
        </authorList>
    </citation>
    <scope>NUCLEOTIDE SEQUENCE [LARGE SCALE GENOMIC DNA]</scope>
    <source>
        <strain evidence="12 13">L945</strain>
    </source>
</reference>
<evidence type="ECO:0000256" key="2">
    <source>
        <dbReference type="ARBA" id="ARBA00012737"/>
    </source>
</evidence>
<dbReference type="Gene3D" id="3.40.50.620">
    <property type="entry name" value="HUPs"/>
    <property type="match status" value="1"/>
</dbReference>